<accession>A0A382DJH2</accession>
<proteinExistence type="predicted"/>
<reference evidence="1" key="1">
    <citation type="submission" date="2018-05" db="EMBL/GenBank/DDBJ databases">
        <authorList>
            <person name="Lanie J.A."/>
            <person name="Ng W.-L."/>
            <person name="Kazmierczak K.M."/>
            <person name="Andrzejewski T.M."/>
            <person name="Davidsen T.M."/>
            <person name="Wayne K.J."/>
            <person name="Tettelin H."/>
            <person name="Glass J.I."/>
            <person name="Rusch D."/>
            <person name="Podicherti R."/>
            <person name="Tsui H.-C.T."/>
            <person name="Winkler M.E."/>
        </authorList>
    </citation>
    <scope>NUCLEOTIDE SEQUENCE</scope>
</reference>
<evidence type="ECO:0000313" key="1">
    <source>
        <dbReference type="EMBL" id="SVB38548.1"/>
    </source>
</evidence>
<protein>
    <submittedName>
        <fullName evidence="1">Uncharacterized protein</fullName>
    </submittedName>
</protein>
<gene>
    <name evidence="1" type="ORF">METZ01_LOCUS191402</name>
</gene>
<feature type="non-terminal residue" evidence="1">
    <location>
        <position position="1"/>
    </location>
</feature>
<sequence>VRAEYITELNLVKTGGVPEVNIYLSRP</sequence>
<name>A0A382DJH2_9ZZZZ</name>
<dbReference type="EMBL" id="UINC01039694">
    <property type="protein sequence ID" value="SVB38548.1"/>
    <property type="molecule type" value="Genomic_DNA"/>
</dbReference>
<dbReference type="AlphaFoldDB" id="A0A382DJH2"/>
<organism evidence="1">
    <name type="scientific">marine metagenome</name>
    <dbReference type="NCBI Taxonomy" id="408172"/>
    <lineage>
        <taxon>unclassified sequences</taxon>
        <taxon>metagenomes</taxon>
        <taxon>ecological metagenomes</taxon>
    </lineage>
</organism>